<evidence type="ECO:0000313" key="1">
    <source>
        <dbReference type="EMBL" id="QJA98576.1"/>
    </source>
</evidence>
<organism evidence="2">
    <name type="scientific">viral metagenome</name>
    <dbReference type="NCBI Taxonomy" id="1070528"/>
    <lineage>
        <taxon>unclassified sequences</taxon>
        <taxon>metagenomes</taxon>
        <taxon>organismal metagenomes</taxon>
    </lineage>
</organism>
<dbReference type="EMBL" id="MT143591">
    <property type="protein sequence ID" value="QJA98576.1"/>
    <property type="molecule type" value="Genomic_DNA"/>
</dbReference>
<dbReference type="EMBL" id="MT145061">
    <property type="protein sequence ID" value="QJI03137.1"/>
    <property type="molecule type" value="Genomic_DNA"/>
</dbReference>
<evidence type="ECO:0000313" key="2">
    <source>
        <dbReference type="EMBL" id="QJB02719.1"/>
    </source>
</evidence>
<sequence>MENDLITTDEINLLKTSPRHLSWKDVVPGIGVNPPIKSTKLESGYMISYTIDSIFNDNNVKLEHVMVGADGFEPDPADADEIVRAIIGECARAPPSWSSQEGYTHYIKLIGIDSEELKRFYETGIEMGVTCLEVKK</sequence>
<dbReference type="EMBL" id="MT143803">
    <property type="protein sequence ID" value="QJB02719.1"/>
    <property type="molecule type" value="Genomic_DNA"/>
</dbReference>
<reference evidence="2" key="1">
    <citation type="submission" date="2020-03" db="EMBL/GenBank/DDBJ databases">
        <title>The deep terrestrial virosphere.</title>
        <authorList>
            <person name="Holmfeldt K."/>
            <person name="Nilsson E."/>
            <person name="Simone D."/>
            <person name="Lopez-Fernandez M."/>
            <person name="Wu X."/>
            <person name="de Brujin I."/>
            <person name="Lundin D."/>
            <person name="Andersson A."/>
            <person name="Bertilsson S."/>
            <person name="Dopson M."/>
        </authorList>
    </citation>
    <scope>NUCLEOTIDE SEQUENCE</scope>
    <source>
        <strain evidence="1">MM171A01700</strain>
        <strain evidence="2">MM171B01089</strain>
        <strain evidence="3">TM448B04118</strain>
    </source>
</reference>
<dbReference type="AlphaFoldDB" id="A0A6M3MC84"/>
<name>A0A6M3MC84_9ZZZZ</name>
<protein>
    <submittedName>
        <fullName evidence="2">Uncharacterized protein</fullName>
    </submittedName>
</protein>
<accession>A0A6M3MC84</accession>
<proteinExistence type="predicted"/>
<evidence type="ECO:0000313" key="3">
    <source>
        <dbReference type="EMBL" id="QJI03137.1"/>
    </source>
</evidence>
<gene>
    <name evidence="1" type="ORF">MM171A01700_0011</name>
    <name evidence="2" type="ORF">MM171B01089_0004</name>
    <name evidence="3" type="ORF">TM448B04118_0006</name>
</gene>